<sequence>MVQTLKMNPREAFRQEWAPQTLKSARPHRRYTIRQCLITNPIVIISSSTVCSKHPRKKFWRHTEYLIRPLPIMGSPAFLMHLITGFRTQIN</sequence>
<protein>
    <submittedName>
        <fullName evidence="1">Uncharacterized protein</fullName>
    </submittedName>
</protein>
<evidence type="ECO:0000313" key="1">
    <source>
        <dbReference type="EMBL" id="GIX72424.1"/>
    </source>
</evidence>
<accession>A0AAV4MKD9</accession>
<dbReference type="AlphaFoldDB" id="A0AAV4MKD9"/>
<dbReference type="Proteomes" id="UP001054837">
    <property type="component" value="Unassembled WGS sequence"/>
</dbReference>
<reference evidence="1 2" key="1">
    <citation type="submission" date="2021-06" db="EMBL/GenBank/DDBJ databases">
        <title>Caerostris darwini draft genome.</title>
        <authorList>
            <person name="Kono N."/>
            <person name="Arakawa K."/>
        </authorList>
    </citation>
    <scope>NUCLEOTIDE SEQUENCE [LARGE SCALE GENOMIC DNA]</scope>
</reference>
<evidence type="ECO:0000313" key="2">
    <source>
        <dbReference type="Proteomes" id="UP001054837"/>
    </source>
</evidence>
<gene>
    <name evidence="1" type="ORF">CDAR_253441</name>
</gene>
<name>A0AAV4MKD9_9ARAC</name>
<proteinExistence type="predicted"/>
<comment type="caution">
    <text evidence="1">The sequence shown here is derived from an EMBL/GenBank/DDBJ whole genome shotgun (WGS) entry which is preliminary data.</text>
</comment>
<organism evidence="1 2">
    <name type="scientific">Caerostris darwini</name>
    <dbReference type="NCBI Taxonomy" id="1538125"/>
    <lineage>
        <taxon>Eukaryota</taxon>
        <taxon>Metazoa</taxon>
        <taxon>Ecdysozoa</taxon>
        <taxon>Arthropoda</taxon>
        <taxon>Chelicerata</taxon>
        <taxon>Arachnida</taxon>
        <taxon>Araneae</taxon>
        <taxon>Araneomorphae</taxon>
        <taxon>Entelegynae</taxon>
        <taxon>Araneoidea</taxon>
        <taxon>Araneidae</taxon>
        <taxon>Caerostris</taxon>
    </lineage>
</organism>
<dbReference type="EMBL" id="BPLQ01000530">
    <property type="protein sequence ID" value="GIX72424.1"/>
    <property type="molecule type" value="Genomic_DNA"/>
</dbReference>
<keyword evidence="2" id="KW-1185">Reference proteome</keyword>